<evidence type="ECO:0000256" key="1">
    <source>
        <dbReference type="ARBA" id="ARBA00022884"/>
    </source>
</evidence>
<name>A0A0F8ZXK6_9ZZZZ</name>
<keyword evidence="1" id="KW-0694">RNA-binding</keyword>
<evidence type="ECO:0000313" key="4">
    <source>
        <dbReference type="EMBL" id="KKK71159.1"/>
    </source>
</evidence>
<dbReference type="Pfam" id="PF01609">
    <property type="entry name" value="DDE_Tnp_1"/>
    <property type="match status" value="1"/>
</dbReference>
<feature type="domain" description="NusB/RsmB/TIM44" evidence="2">
    <location>
        <begin position="1"/>
        <end position="47"/>
    </location>
</feature>
<dbReference type="GO" id="GO:0006313">
    <property type="term" value="P:DNA transposition"/>
    <property type="evidence" value="ECO:0007669"/>
    <property type="project" value="InterPro"/>
</dbReference>
<dbReference type="Gene3D" id="1.10.940.10">
    <property type="entry name" value="NusB-like"/>
    <property type="match status" value="1"/>
</dbReference>
<reference evidence="4" key="1">
    <citation type="journal article" date="2015" name="Nature">
        <title>Complex archaea that bridge the gap between prokaryotes and eukaryotes.</title>
        <authorList>
            <person name="Spang A."/>
            <person name="Saw J.H."/>
            <person name="Jorgensen S.L."/>
            <person name="Zaremba-Niedzwiedzka K."/>
            <person name="Martijn J."/>
            <person name="Lind A.E."/>
            <person name="van Eijk R."/>
            <person name="Schleper C."/>
            <person name="Guy L."/>
            <person name="Ettema T.J."/>
        </authorList>
    </citation>
    <scope>NUCLEOTIDE SEQUENCE</scope>
</reference>
<sequence length="147" mass="17004">QVLRCGAYELIARPDVPVGSAISEYVDVAKAFFDDREAKFVNGILDAGAKPFIPFKSNATYDKGGLWARMFHYYNLYRDEFLSRYHQRSNVETTFHMIKSKFGDSVRAKTDRAMRNEVRAKILCHNICCLIQSMYEFGIEPRSWVSE</sequence>
<dbReference type="Pfam" id="PF01029">
    <property type="entry name" value="NusB"/>
    <property type="match status" value="1"/>
</dbReference>
<evidence type="ECO:0008006" key="5">
    <source>
        <dbReference type="Google" id="ProtNLM"/>
    </source>
</evidence>
<dbReference type="AlphaFoldDB" id="A0A0F8ZXK6"/>
<dbReference type="GO" id="GO:0003677">
    <property type="term" value="F:DNA binding"/>
    <property type="evidence" value="ECO:0007669"/>
    <property type="project" value="InterPro"/>
</dbReference>
<comment type="caution">
    <text evidence="4">The sequence shown here is derived from an EMBL/GenBank/DDBJ whole genome shotgun (WGS) entry which is preliminary data.</text>
</comment>
<dbReference type="SUPFAM" id="SSF48013">
    <property type="entry name" value="NusB-like"/>
    <property type="match status" value="1"/>
</dbReference>
<organism evidence="4">
    <name type="scientific">marine sediment metagenome</name>
    <dbReference type="NCBI Taxonomy" id="412755"/>
    <lineage>
        <taxon>unclassified sequences</taxon>
        <taxon>metagenomes</taxon>
        <taxon>ecological metagenomes</taxon>
    </lineage>
</organism>
<dbReference type="InterPro" id="IPR006027">
    <property type="entry name" value="NusB_RsmB_TIM44"/>
</dbReference>
<dbReference type="EMBL" id="LAZR01057859">
    <property type="protein sequence ID" value="KKK71159.1"/>
    <property type="molecule type" value="Genomic_DNA"/>
</dbReference>
<feature type="non-terminal residue" evidence="4">
    <location>
        <position position="1"/>
    </location>
</feature>
<dbReference type="InterPro" id="IPR002559">
    <property type="entry name" value="Transposase_11"/>
</dbReference>
<dbReference type="InterPro" id="IPR035926">
    <property type="entry name" value="NusB-like_sf"/>
</dbReference>
<evidence type="ECO:0000259" key="2">
    <source>
        <dbReference type="Pfam" id="PF01029"/>
    </source>
</evidence>
<dbReference type="GO" id="GO:0006355">
    <property type="term" value="P:regulation of DNA-templated transcription"/>
    <property type="evidence" value="ECO:0007669"/>
    <property type="project" value="InterPro"/>
</dbReference>
<dbReference type="GO" id="GO:0004803">
    <property type="term" value="F:transposase activity"/>
    <property type="evidence" value="ECO:0007669"/>
    <property type="project" value="InterPro"/>
</dbReference>
<dbReference type="GO" id="GO:0003723">
    <property type="term" value="F:RNA binding"/>
    <property type="evidence" value="ECO:0007669"/>
    <property type="project" value="UniProtKB-KW"/>
</dbReference>
<proteinExistence type="predicted"/>
<protein>
    <recommendedName>
        <fullName evidence="5">Transposase IS4-like domain-containing protein</fullName>
    </recommendedName>
</protein>
<gene>
    <name evidence="4" type="ORF">LCGC14_2916710</name>
</gene>
<accession>A0A0F8ZXK6</accession>
<evidence type="ECO:0000259" key="3">
    <source>
        <dbReference type="Pfam" id="PF01609"/>
    </source>
</evidence>
<feature type="domain" description="Transposase IS4-like" evidence="3">
    <location>
        <begin position="80"/>
        <end position="127"/>
    </location>
</feature>